<accession>A0A7S2TH41</accession>
<dbReference type="PANTHER" id="PTHR15441:SF2">
    <property type="entry name" value="RIBONUCLEASE P_MRP PROTEIN SUBUNIT POP5"/>
    <property type="match status" value="1"/>
</dbReference>
<keyword evidence="4" id="KW-0539">Nucleus</keyword>
<dbReference type="InterPro" id="IPR016819">
    <property type="entry name" value="RNase_P/MRP_POP5"/>
</dbReference>
<dbReference type="Pfam" id="PF01900">
    <property type="entry name" value="RNase_P_Rpp14"/>
    <property type="match status" value="1"/>
</dbReference>
<keyword evidence="3 5" id="KW-0819">tRNA processing</keyword>
<organism evidence="6">
    <name type="scientific">Lotharella oceanica</name>
    <dbReference type="NCBI Taxonomy" id="641309"/>
    <lineage>
        <taxon>Eukaryota</taxon>
        <taxon>Sar</taxon>
        <taxon>Rhizaria</taxon>
        <taxon>Cercozoa</taxon>
        <taxon>Chlorarachniophyceae</taxon>
        <taxon>Lotharella</taxon>
    </lineage>
</organism>
<dbReference type="GO" id="GO:0005730">
    <property type="term" value="C:nucleolus"/>
    <property type="evidence" value="ECO:0007669"/>
    <property type="project" value="TreeGrafter"/>
</dbReference>
<dbReference type="InterPro" id="IPR002759">
    <property type="entry name" value="Pop5/Rpp14/Rnp2-like"/>
</dbReference>
<comment type="similarity">
    <text evidence="2 5">Belongs to the eukaryotic/archaeal RNase P protein component 2 family.</text>
</comment>
<dbReference type="GO" id="GO:0030681">
    <property type="term" value="C:multimeric ribonuclease P complex"/>
    <property type="evidence" value="ECO:0007669"/>
    <property type="project" value="TreeGrafter"/>
</dbReference>
<evidence type="ECO:0000256" key="5">
    <source>
        <dbReference type="PIRNR" id="PIRNR023803"/>
    </source>
</evidence>
<dbReference type="InterPro" id="IPR038085">
    <property type="entry name" value="Rnp2-like_sf"/>
</dbReference>
<dbReference type="GO" id="GO:0000172">
    <property type="term" value="C:ribonuclease MRP complex"/>
    <property type="evidence" value="ECO:0007669"/>
    <property type="project" value="TreeGrafter"/>
</dbReference>
<evidence type="ECO:0000256" key="1">
    <source>
        <dbReference type="ARBA" id="ARBA00004123"/>
    </source>
</evidence>
<dbReference type="SUPFAM" id="SSF160350">
    <property type="entry name" value="Rnp2-like"/>
    <property type="match status" value="1"/>
</dbReference>
<evidence type="ECO:0000313" key="6">
    <source>
        <dbReference type="EMBL" id="CAD9749622.1"/>
    </source>
</evidence>
<dbReference type="GO" id="GO:0001682">
    <property type="term" value="P:tRNA 5'-leader removal"/>
    <property type="evidence" value="ECO:0007669"/>
    <property type="project" value="InterPro"/>
</dbReference>
<protein>
    <recommendedName>
        <fullName evidence="5">Ribonuclease P/MRP protein subunit POP5</fullName>
    </recommendedName>
</protein>
<dbReference type="PIRSF" id="PIRSF023803">
    <property type="entry name" value="Ribonuclease_P_prd"/>
    <property type="match status" value="1"/>
</dbReference>
<dbReference type="Gene3D" id="3.30.70.3250">
    <property type="entry name" value="Ribonuclease P, Pop5 subunit"/>
    <property type="match status" value="1"/>
</dbReference>
<dbReference type="GO" id="GO:0033204">
    <property type="term" value="F:ribonuclease P RNA binding"/>
    <property type="evidence" value="ECO:0007669"/>
    <property type="project" value="InterPro"/>
</dbReference>
<evidence type="ECO:0000256" key="4">
    <source>
        <dbReference type="ARBA" id="ARBA00023242"/>
    </source>
</evidence>
<evidence type="ECO:0000256" key="2">
    <source>
        <dbReference type="ARBA" id="ARBA00010800"/>
    </source>
</evidence>
<reference evidence="6" key="1">
    <citation type="submission" date="2021-01" db="EMBL/GenBank/DDBJ databases">
        <authorList>
            <person name="Corre E."/>
            <person name="Pelletier E."/>
            <person name="Niang G."/>
            <person name="Scheremetjew M."/>
            <person name="Finn R."/>
            <person name="Kale V."/>
            <person name="Holt S."/>
            <person name="Cochrane G."/>
            <person name="Meng A."/>
            <person name="Brown T."/>
            <person name="Cohen L."/>
        </authorList>
    </citation>
    <scope>NUCLEOTIDE SEQUENCE</scope>
    <source>
        <strain evidence="6">CCMP622</strain>
    </source>
</reference>
<gene>
    <name evidence="6" type="ORF">LSP00402_LOCUS2806</name>
</gene>
<dbReference type="AlphaFoldDB" id="A0A7S2TH41"/>
<name>A0A7S2TH41_9EUKA</name>
<comment type="subcellular location">
    <subcellularLocation>
        <location evidence="1">Nucleus</location>
    </subcellularLocation>
</comment>
<proteinExistence type="inferred from homology"/>
<comment type="function">
    <text evidence="5">Component of ribonuclease P, a protein complex that generates mature tRNA molecules by cleaving their 5'-ends.</text>
</comment>
<sequence>MRFKNRYILFEVMVGAATGGGAARQQRQQHQQMMMTKTKTLTLTKTTTLSRKVLWKLIKESIEENFGDFGCSKLLQTLSIKFYGDRSRLVILKVDRDLHHIAWAAISFITCVKTEPITIRSVAVSGHLAQCCKTASAFIRNQMAAKDCREEMQLALNFELKDLSATK</sequence>
<dbReference type="PANTHER" id="PTHR15441">
    <property type="entry name" value="RIBONUCLEASE P PROTEIN SUBUNIT P14"/>
    <property type="match status" value="1"/>
</dbReference>
<evidence type="ECO:0000256" key="3">
    <source>
        <dbReference type="ARBA" id="ARBA00022694"/>
    </source>
</evidence>
<dbReference type="EMBL" id="HBHP01004468">
    <property type="protein sequence ID" value="CAD9749622.1"/>
    <property type="molecule type" value="Transcribed_RNA"/>
</dbReference>